<evidence type="ECO:0000313" key="4">
    <source>
        <dbReference type="Proteomes" id="UP000718281"/>
    </source>
</evidence>
<evidence type="ECO:0000313" key="3">
    <source>
        <dbReference type="EMBL" id="MBK6300767.1"/>
    </source>
</evidence>
<dbReference type="InterPro" id="IPR050697">
    <property type="entry name" value="Adenylyl/Guanylyl_Cyclase_3/4"/>
</dbReference>
<dbReference type="InterPro" id="IPR001054">
    <property type="entry name" value="A/G_cyclase"/>
</dbReference>
<dbReference type="EMBL" id="JADIXZ010000004">
    <property type="protein sequence ID" value="MBK6300767.1"/>
    <property type="molecule type" value="Genomic_DNA"/>
</dbReference>
<dbReference type="SUPFAM" id="SSF55073">
    <property type="entry name" value="Nucleotide cyclase"/>
    <property type="match status" value="1"/>
</dbReference>
<protein>
    <submittedName>
        <fullName evidence="3">Adenylate/guanylate cyclase domain-containing protein</fullName>
    </submittedName>
</protein>
<dbReference type="Pfam" id="PF00211">
    <property type="entry name" value="Guanylate_cyc"/>
    <property type="match status" value="1"/>
</dbReference>
<dbReference type="SMART" id="SM00044">
    <property type="entry name" value="CYCc"/>
    <property type="match status" value="1"/>
</dbReference>
<proteinExistence type="inferred from homology"/>
<evidence type="ECO:0000259" key="2">
    <source>
        <dbReference type="PROSITE" id="PS50125"/>
    </source>
</evidence>
<gene>
    <name evidence="3" type="ORF">IPF40_06845</name>
</gene>
<dbReference type="GO" id="GO:0006171">
    <property type="term" value="P:cAMP biosynthetic process"/>
    <property type="evidence" value="ECO:0007669"/>
    <property type="project" value="TreeGrafter"/>
</dbReference>
<name>A0A935CDI4_9MICO</name>
<evidence type="ECO:0000256" key="1">
    <source>
        <dbReference type="ARBA" id="ARBA00005381"/>
    </source>
</evidence>
<dbReference type="PANTHER" id="PTHR43081">
    <property type="entry name" value="ADENYLATE CYCLASE, TERMINAL-DIFFERENTIATION SPECIFIC-RELATED"/>
    <property type="match status" value="1"/>
</dbReference>
<accession>A0A935CDI4</accession>
<dbReference type="Gene3D" id="3.30.70.1230">
    <property type="entry name" value="Nucleotide cyclase"/>
    <property type="match status" value="1"/>
</dbReference>
<dbReference type="InterPro" id="IPR029787">
    <property type="entry name" value="Nucleotide_cyclase"/>
</dbReference>
<comment type="caution">
    <text evidence="3">The sequence shown here is derived from an EMBL/GenBank/DDBJ whole genome shotgun (WGS) entry which is preliminary data.</text>
</comment>
<organism evidence="3 4">
    <name type="scientific">Candidatus Phosphoribacter hodrii</name>
    <dbReference type="NCBI Taxonomy" id="2953743"/>
    <lineage>
        <taxon>Bacteria</taxon>
        <taxon>Bacillati</taxon>
        <taxon>Actinomycetota</taxon>
        <taxon>Actinomycetes</taxon>
        <taxon>Micrococcales</taxon>
        <taxon>Dermatophilaceae</taxon>
        <taxon>Candidatus Phosphoribacter</taxon>
    </lineage>
</organism>
<comment type="similarity">
    <text evidence="1">Belongs to the adenylyl cyclase class-3 family.</text>
</comment>
<dbReference type="GO" id="GO:0035556">
    <property type="term" value="P:intracellular signal transduction"/>
    <property type="evidence" value="ECO:0007669"/>
    <property type="project" value="InterPro"/>
</dbReference>
<sequence length="364" mass="38755">MTVGPAAHNEGMLPSTAAAARTADSLNSDDVASLLVGTSREFSRSDVSRLAGVSVVGARKFWHALGFASTTSSDRMFTEADLRALRRMNMLVRSSVIDEATALALTRAFARNTDRLAAWQVQLISEAMTASSGVADVDGPLNEAIAQRTARLIVDLADELEPMLVYAWRRHLADAVSRMLADVGSGSESDAPGQLRCVGFADLVSFTTLVRQLSERDLARTVQRFEALATDVVTAHGGRVVKTVGDEVLFSTRTPAPGAAIALDLVDALAEDEVLPDLRVGVSFGTVVSRLGDVFGTTVNRAARLTALAHPNAVLVDGPLATALTSQSGFRLTAMRRRTLRGVGSVTPHVLARTSTPTRRGRYE</sequence>
<dbReference type="PROSITE" id="PS50125">
    <property type="entry name" value="GUANYLATE_CYCLASE_2"/>
    <property type="match status" value="1"/>
</dbReference>
<dbReference type="Proteomes" id="UP000718281">
    <property type="component" value="Unassembled WGS sequence"/>
</dbReference>
<reference evidence="3 4" key="1">
    <citation type="submission" date="2020-10" db="EMBL/GenBank/DDBJ databases">
        <title>Connecting structure to function with the recovery of over 1000 high-quality activated sludge metagenome-assembled genomes encoding full-length rRNA genes using long-read sequencing.</title>
        <authorList>
            <person name="Singleton C.M."/>
            <person name="Petriglieri F."/>
            <person name="Kristensen J.M."/>
            <person name="Kirkegaard R.H."/>
            <person name="Michaelsen T.Y."/>
            <person name="Andersen M.H."/>
            <person name="Karst S.M."/>
            <person name="Dueholm M.S."/>
            <person name="Nielsen P.H."/>
            <person name="Albertsen M."/>
        </authorList>
    </citation>
    <scope>NUCLEOTIDE SEQUENCE [LARGE SCALE GENOMIC DNA]</scope>
    <source>
        <strain evidence="3">AalE_18-Q3-R2-46_BAT3C.188</strain>
    </source>
</reference>
<dbReference type="GO" id="GO:0004016">
    <property type="term" value="F:adenylate cyclase activity"/>
    <property type="evidence" value="ECO:0007669"/>
    <property type="project" value="UniProtKB-ARBA"/>
</dbReference>
<dbReference type="AlphaFoldDB" id="A0A935CDI4"/>
<dbReference type="PANTHER" id="PTHR43081:SF19">
    <property type="entry name" value="PH-SENSITIVE ADENYLATE CYCLASE RV1264"/>
    <property type="match status" value="1"/>
</dbReference>
<dbReference type="CDD" id="cd07302">
    <property type="entry name" value="CHD"/>
    <property type="match status" value="1"/>
</dbReference>
<feature type="domain" description="Guanylate cyclase" evidence="2">
    <location>
        <begin position="197"/>
        <end position="306"/>
    </location>
</feature>